<comment type="similarity">
    <text evidence="1 2">Belongs to the small heat shock protein (HSP20) family.</text>
</comment>
<dbReference type="InterPro" id="IPR002068">
    <property type="entry name" value="A-crystallin/Hsp20_dom"/>
</dbReference>
<dbReference type="InterPro" id="IPR031107">
    <property type="entry name" value="Small_HSP"/>
</dbReference>
<dbReference type="Proteomes" id="UP000636888">
    <property type="component" value="Unassembled WGS sequence"/>
</dbReference>
<evidence type="ECO:0000259" key="3">
    <source>
        <dbReference type="PROSITE" id="PS01031"/>
    </source>
</evidence>
<dbReference type="RefSeq" id="WP_199381973.1">
    <property type="nucleotide sequence ID" value="NZ_JAEMHM010000001.1"/>
</dbReference>
<dbReference type="SUPFAM" id="SSF49764">
    <property type="entry name" value="HSP20-like chaperones"/>
    <property type="match status" value="1"/>
</dbReference>
<reference evidence="4" key="1">
    <citation type="submission" date="2020-12" db="EMBL/GenBank/DDBJ databases">
        <title>Geomonas sp. Red875, isolated from river sediment.</title>
        <authorList>
            <person name="Xu Z."/>
            <person name="Zhang Z."/>
            <person name="Masuda Y."/>
            <person name="Itoh H."/>
            <person name="Senoo K."/>
        </authorList>
    </citation>
    <scope>NUCLEOTIDE SEQUENCE</scope>
    <source>
        <strain evidence="4">Red875</strain>
    </source>
</reference>
<gene>
    <name evidence="4" type="ORF">JFN93_00255</name>
</gene>
<proteinExistence type="inferred from homology"/>
<protein>
    <submittedName>
        <fullName evidence="4">Hsp20/alpha crystallin family protein</fullName>
    </submittedName>
</protein>
<sequence>MAGNVMVNNAPSPARGEETRSYRHVVAPAVDIVEYEEGLMLVADLPGAGKESLEVSVDQGVLTIAAEAPEAMPGRTLFTEFELARYRRQFRISDELDHAKARADFVNGVLTLRIPVAEAAKPRKIEVKVS</sequence>
<dbReference type="PANTHER" id="PTHR11527">
    <property type="entry name" value="HEAT-SHOCK PROTEIN 20 FAMILY MEMBER"/>
    <property type="match status" value="1"/>
</dbReference>
<accession>A0A8J7IMT1</accession>
<organism evidence="4 5">
    <name type="scientific">Geomesophilobacter sediminis</name>
    <dbReference type="NCBI Taxonomy" id="2798584"/>
    <lineage>
        <taxon>Bacteria</taxon>
        <taxon>Pseudomonadati</taxon>
        <taxon>Thermodesulfobacteriota</taxon>
        <taxon>Desulfuromonadia</taxon>
        <taxon>Geobacterales</taxon>
        <taxon>Geobacteraceae</taxon>
        <taxon>Geomesophilobacter</taxon>
    </lineage>
</organism>
<dbReference type="Gene3D" id="2.60.40.790">
    <property type="match status" value="1"/>
</dbReference>
<dbReference type="CDD" id="cd06464">
    <property type="entry name" value="ACD_sHsps-like"/>
    <property type="match status" value="1"/>
</dbReference>
<comment type="caution">
    <text evidence="4">The sequence shown here is derived from an EMBL/GenBank/DDBJ whole genome shotgun (WGS) entry which is preliminary data.</text>
</comment>
<dbReference type="AlphaFoldDB" id="A0A8J7IMT1"/>
<evidence type="ECO:0000313" key="4">
    <source>
        <dbReference type="EMBL" id="MBJ6723124.1"/>
    </source>
</evidence>
<dbReference type="Pfam" id="PF00011">
    <property type="entry name" value="HSP20"/>
    <property type="match status" value="1"/>
</dbReference>
<evidence type="ECO:0000256" key="1">
    <source>
        <dbReference type="PROSITE-ProRule" id="PRU00285"/>
    </source>
</evidence>
<dbReference type="EMBL" id="JAEMHM010000001">
    <property type="protein sequence ID" value="MBJ6723124.1"/>
    <property type="molecule type" value="Genomic_DNA"/>
</dbReference>
<feature type="domain" description="SHSP" evidence="3">
    <location>
        <begin position="21"/>
        <end position="130"/>
    </location>
</feature>
<dbReference type="InterPro" id="IPR008978">
    <property type="entry name" value="HSP20-like_chaperone"/>
</dbReference>
<evidence type="ECO:0000256" key="2">
    <source>
        <dbReference type="RuleBase" id="RU003616"/>
    </source>
</evidence>
<evidence type="ECO:0000313" key="5">
    <source>
        <dbReference type="Proteomes" id="UP000636888"/>
    </source>
</evidence>
<name>A0A8J7IMT1_9BACT</name>
<dbReference type="PROSITE" id="PS01031">
    <property type="entry name" value="SHSP"/>
    <property type="match status" value="1"/>
</dbReference>
<keyword evidence="5" id="KW-1185">Reference proteome</keyword>